<dbReference type="InterPro" id="IPR036291">
    <property type="entry name" value="NAD(P)-bd_dom_sf"/>
</dbReference>
<dbReference type="PIRSF" id="PIRSF000124">
    <property type="entry name" value="UDPglc_GDPman_dh"/>
    <property type="match status" value="1"/>
</dbReference>
<reference evidence="5" key="1">
    <citation type="submission" date="2021-01" db="EMBL/GenBank/DDBJ databases">
        <title>Whole genome shotgun sequence of Actinocatenispora rupis NBRC 107355.</title>
        <authorList>
            <person name="Komaki H."/>
            <person name="Tamura T."/>
        </authorList>
    </citation>
    <scope>NUCLEOTIDE SEQUENCE</scope>
    <source>
        <strain evidence="5">NBRC 107355</strain>
    </source>
</reference>
<dbReference type="GO" id="GO:0000271">
    <property type="term" value="P:polysaccharide biosynthetic process"/>
    <property type="evidence" value="ECO:0007669"/>
    <property type="project" value="InterPro"/>
</dbReference>
<proteinExistence type="inferred from homology"/>
<comment type="caution">
    <text evidence="5">The sequence shown here is derived from an EMBL/GenBank/DDBJ whole genome shotgun (WGS) entry which is preliminary data.</text>
</comment>
<evidence type="ECO:0000259" key="4">
    <source>
        <dbReference type="SMART" id="SM00984"/>
    </source>
</evidence>
<evidence type="ECO:0000256" key="1">
    <source>
        <dbReference type="ARBA" id="ARBA00023002"/>
    </source>
</evidence>
<dbReference type="EMBL" id="BOMB01000010">
    <property type="protein sequence ID" value="GID11021.1"/>
    <property type="molecule type" value="Genomic_DNA"/>
</dbReference>
<dbReference type="Pfam" id="PF03721">
    <property type="entry name" value="UDPG_MGDP_dh_N"/>
    <property type="match status" value="1"/>
</dbReference>
<dbReference type="PANTHER" id="PTHR43491:SF1">
    <property type="entry name" value="UDP-N-ACETYL-D-MANNOSAMINE DEHYDROGENASE"/>
    <property type="match status" value="1"/>
</dbReference>
<dbReference type="GO" id="GO:0016628">
    <property type="term" value="F:oxidoreductase activity, acting on the CH-CH group of donors, NAD or NADP as acceptor"/>
    <property type="evidence" value="ECO:0007669"/>
    <property type="project" value="InterPro"/>
</dbReference>
<dbReference type="Pfam" id="PF03720">
    <property type="entry name" value="UDPG_MGDP_dh_C"/>
    <property type="match status" value="1"/>
</dbReference>
<organism evidence="5 6">
    <name type="scientific">Actinocatenispora rupis</name>
    <dbReference type="NCBI Taxonomy" id="519421"/>
    <lineage>
        <taxon>Bacteria</taxon>
        <taxon>Bacillati</taxon>
        <taxon>Actinomycetota</taxon>
        <taxon>Actinomycetes</taxon>
        <taxon>Micromonosporales</taxon>
        <taxon>Micromonosporaceae</taxon>
        <taxon>Actinocatenispora</taxon>
    </lineage>
</organism>
<dbReference type="SMART" id="SM00984">
    <property type="entry name" value="UDPG_MGDP_dh_C"/>
    <property type="match status" value="1"/>
</dbReference>
<name>A0A8J3IW30_9ACTN</name>
<feature type="domain" description="UDP-glucose/GDP-mannose dehydrogenase C-terminal" evidence="4">
    <location>
        <begin position="317"/>
        <end position="410"/>
    </location>
</feature>
<dbReference type="GO" id="GO:0016616">
    <property type="term" value="F:oxidoreductase activity, acting on the CH-OH group of donors, NAD or NADP as acceptor"/>
    <property type="evidence" value="ECO:0007669"/>
    <property type="project" value="InterPro"/>
</dbReference>
<dbReference type="AlphaFoldDB" id="A0A8J3IW30"/>
<dbReference type="Proteomes" id="UP000612808">
    <property type="component" value="Unassembled WGS sequence"/>
</dbReference>
<comment type="similarity">
    <text evidence="3">Belongs to the UDP-glucose/GDP-mannose dehydrogenase family.</text>
</comment>
<dbReference type="SUPFAM" id="SSF52413">
    <property type="entry name" value="UDP-glucose/GDP-mannose dehydrogenase C-terminal domain"/>
    <property type="match status" value="1"/>
</dbReference>
<dbReference type="InterPro" id="IPR028359">
    <property type="entry name" value="UDP_ManNAc/GlcNAc_DH"/>
</dbReference>
<dbReference type="SUPFAM" id="SSF48179">
    <property type="entry name" value="6-phosphogluconate dehydrogenase C-terminal domain-like"/>
    <property type="match status" value="1"/>
</dbReference>
<evidence type="ECO:0000313" key="6">
    <source>
        <dbReference type="Proteomes" id="UP000612808"/>
    </source>
</evidence>
<dbReference type="InterPro" id="IPR014026">
    <property type="entry name" value="UDP-Glc/GDP-Man_DH_dimer"/>
</dbReference>
<evidence type="ECO:0000313" key="5">
    <source>
        <dbReference type="EMBL" id="GID11021.1"/>
    </source>
</evidence>
<dbReference type="PIRSF" id="PIRSF500136">
    <property type="entry name" value="UDP_ManNAc_DH"/>
    <property type="match status" value="1"/>
</dbReference>
<dbReference type="NCBIfam" id="TIGR03026">
    <property type="entry name" value="NDP-sugDHase"/>
    <property type="match status" value="1"/>
</dbReference>
<dbReference type="RefSeq" id="WP_239076565.1">
    <property type="nucleotide sequence ID" value="NZ_BAAAZM010000004.1"/>
</dbReference>
<dbReference type="InterPro" id="IPR036220">
    <property type="entry name" value="UDP-Glc/GDP-Man_DH_C_sf"/>
</dbReference>
<keyword evidence="1" id="KW-0560">Oxidoreductase</keyword>
<dbReference type="GO" id="GO:0051287">
    <property type="term" value="F:NAD binding"/>
    <property type="evidence" value="ECO:0007669"/>
    <property type="project" value="InterPro"/>
</dbReference>
<keyword evidence="6" id="KW-1185">Reference proteome</keyword>
<keyword evidence="2" id="KW-0520">NAD</keyword>
<gene>
    <name evidence="5" type="ORF">Aru02nite_19100</name>
</gene>
<dbReference type="Gene3D" id="3.40.50.720">
    <property type="entry name" value="NAD(P)-binding Rossmann-like Domain"/>
    <property type="match status" value="2"/>
</dbReference>
<dbReference type="SUPFAM" id="SSF51735">
    <property type="entry name" value="NAD(P)-binding Rossmann-fold domains"/>
    <property type="match status" value="1"/>
</dbReference>
<protein>
    <submittedName>
        <fullName evidence="5">UDP-N-acetyl-D-glucosamine dehydrogenase</fullName>
    </submittedName>
</protein>
<dbReference type="InterPro" id="IPR017476">
    <property type="entry name" value="UDP-Glc/GDP-Man"/>
</dbReference>
<dbReference type="InterPro" id="IPR014027">
    <property type="entry name" value="UDP-Glc/GDP-Man_DH_C"/>
</dbReference>
<evidence type="ECO:0000256" key="2">
    <source>
        <dbReference type="ARBA" id="ARBA00023027"/>
    </source>
</evidence>
<sequence length="417" mass="42855">MSPCLTVVGLGYVGLPLARRACSVGLGVVGVDSAPAVVAGLTAGRSHVGDVSDADVRAMLGAGFRATGDPAAVAGADTVVVCVPTGLTADRAPDLADLVAAVDAVGAHLRPGTLVVVESTSWPGTTDELVRPILERGGLRAGLDFALAYSPERIDPGNTRYGLATTPKVVAGHTPVCAKRAQVFYESLAADVVVAAGTREAEMAKLLENAYRSVNIALVNEVARICDALDIDVWDVVRCAGTKPFGFSSFRPGPGVGGHCIPVDPVYLAHRAAAAGVDTPLIAAAGAVNGAMPAYVAERAGRLLDRTGRTLAGADVLLLGVTYKPDVADVRETPAVPVARALRAAGARVRYHDPYVPAWTVDGVPVPRAEDPARPAADLAIVLADHGCYDLDALAATVPALLDTRGRIEDTGHAERL</sequence>
<dbReference type="Pfam" id="PF00984">
    <property type="entry name" value="UDPG_MGDP_dh"/>
    <property type="match status" value="1"/>
</dbReference>
<accession>A0A8J3IW30</accession>
<evidence type="ECO:0000256" key="3">
    <source>
        <dbReference type="PIRNR" id="PIRNR000124"/>
    </source>
</evidence>
<dbReference type="PANTHER" id="PTHR43491">
    <property type="entry name" value="UDP-N-ACETYL-D-MANNOSAMINE DEHYDROGENASE"/>
    <property type="match status" value="1"/>
</dbReference>
<dbReference type="InterPro" id="IPR001732">
    <property type="entry name" value="UDP-Glc/GDP-Man_DH_N"/>
</dbReference>
<dbReference type="InterPro" id="IPR008927">
    <property type="entry name" value="6-PGluconate_DH-like_C_sf"/>
</dbReference>